<dbReference type="PROSITE" id="PS00518">
    <property type="entry name" value="ZF_RING_1"/>
    <property type="match status" value="1"/>
</dbReference>
<keyword evidence="9 12" id="KW-0863">Zinc-finger</keyword>
<evidence type="ECO:0000256" key="11">
    <source>
        <dbReference type="ARBA" id="ARBA00022833"/>
    </source>
</evidence>
<dbReference type="Proteomes" id="UP001231189">
    <property type="component" value="Unassembled WGS sequence"/>
</dbReference>
<dbReference type="Pfam" id="PF13456">
    <property type="entry name" value="RVT_3"/>
    <property type="match status" value="1"/>
</dbReference>
<dbReference type="FunFam" id="3.30.40.10:FF:000230">
    <property type="entry name" value="RBR-type E3 ubiquitin transferase"/>
    <property type="match status" value="1"/>
</dbReference>
<dbReference type="EMBL" id="JAUUTY010000005">
    <property type="protein sequence ID" value="KAK1629491.1"/>
    <property type="molecule type" value="Genomic_DNA"/>
</dbReference>
<keyword evidence="18" id="KW-1185">Reference proteome</keyword>
<comment type="function">
    <text evidence="3">Might act as an E3 ubiquitin-protein ligase, or as part of E3 complex, which accepts ubiquitin from specific E2 ubiquitin-conjugating enzymes and then transfers it to substrates.</text>
</comment>
<comment type="catalytic activity">
    <reaction evidence="1">
        <text>[E2 ubiquitin-conjugating enzyme]-S-ubiquitinyl-L-cysteine + [acceptor protein]-L-lysine = [E2 ubiquitin-conjugating enzyme]-L-cysteine + [acceptor protein]-N(6)-ubiquitinyl-L-lysine.</text>
        <dbReference type="EC" id="2.3.2.31"/>
    </reaction>
</comment>
<dbReference type="InterPro" id="IPR002156">
    <property type="entry name" value="RNaseH_domain"/>
</dbReference>
<evidence type="ECO:0000256" key="2">
    <source>
        <dbReference type="ARBA" id="ARBA00001947"/>
    </source>
</evidence>
<evidence type="ECO:0000256" key="4">
    <source>
        <dbReference type="ARBA" id="ARBA00005884"/>
    </source>
</evidence>
<dbReference type="GO" id="GO:0008270">
    <property type="term" value="F:zinc ion binding"/>
    <property type="evidence" value="ECO:0007669"/>
    <property type="project" value="UniProtKB-KW"/>
</dbReference>
<feature type="region of interest" description="Disordered" evidence="13">
    <location>
        <begin position="523"/>
        <end position="575"/>
    </location>
</feature>
<dbReference type="CDD" id="cd22584">
    <property type="entry name" value="Rcat_RBR_unk"/>
    <property type="match status" value="1"/>
</dbReference>
<keyword evidence="7" id="KW-0479">Metal-binding</keyword>
<protein>
    <recommendedName>
        <fullName evidence="5">RBR-type E3 ubiquitin transferase</fullName>
        <ecNumber evidence="5">2.3.2.31</ecNumber>
    </recommendedName>
</protein>
<evidence type="ECO:0000259" key="15">
    <source>
        <dbReference type="PROSITE" id="PS51873"/>
    </source>
</evidence>
<dbReference type="InterPro" id="IPR036397">
    <property type="entry name" value="RNaseH_sf"/>
</dbReference>
<reference evidence="16" key="1">
    <citation type="submission" date="2023-07" db="EMBL/GenBank/DDBJ databases">
        <title>A chromosome-level genome assembly of Lolium multiflorum.</title>
        <authorList>
            <person name="Chen Y."/>
            <person name="Copetti D."/>
            <person name="Kolliker R."/>
            <person name="Studer B."/>
        </authorList>
    </citation>
    <scope>NUCLEOTIDE SEQUENCE</scope>
    <source>
        <strain evidence="16">02402/16</strain>
        <tissue evidence="16">Leaf</tissue>
    </source>
</reference>
<keyword evidence="6" id="KW-0808">Transferase</keyword>
<comment type="cofactor">
    <cofactor evidence="2">
        <name>Zn(2+)</name>
        <dbReference type="ChEBI" id="CHEBI:29105"/>
    </cofactor>
</comment>
<dbReference type="InterPro" id="IPR013083">
    <property type="entry name" value="Znf_RING/FYVE/PHD"/>
</dbReference>
<dbReference type="InterPro" id="IPR012337">
    <property type="entry name" value="RNaseH-like_sf"/>
</dbReference>
<dbReference type="SMART" id="SM00647">
    <property type="entry name" value="IBR"/>
    <property type="match status" value="2"/>
</dbReference>
<evidence type="ECO:0000256" key="12">
    <source>
        <dbReference type="PROSITE-ProRule" id="PRU00175"/>
    </source>
</evidence>
<dbReference type="PANTHER" id="PTHR11685">
    <property type="entry name" value="RBR FAMILY RING FINGER AND IBR DOMAIN-CONTAINING"/>
    <property type="match status" value="1"/>
</dbReference>
<feature type="region of interest" description="Disordered" evidence="13">
    <location>
        <begin position="481"/>
        <end position="500"/>
    </location>
</feature>
<proteinExistence type="inferred from homology"/>
<evidence type="ECO:0000256" key="5">
    <source>
        <dbReference type="ARBA" id="ARBA00012251"/>
    </source>
</evidence>
<dbReference type="SUPFAM" id="SSF53098">
    <property type="entry name" value="Ribonuclease H-like"/>
    <property type="match status" value="1"/>
</dbReference>
<evidence type="ECO:0000256" key="1">
    <source>
        <dbReference type="ARBA" id="ARBA00001798"/>
    </source>
</evidence>
<evidence type="ECO:0000256" key="7">
    <source>
        <dbReference type="ARBA" id="ARBA00022723"/>
    </source>
</evidence>
<dbReference type="PROSITE" id="PS51873">
    <property type="entry name" value="TRIAD"/>
    <property type="match status" value="1"/>
</dbReference>
<accession>A0AAD8RRC9</accession>
<feature type="region of interest" description="Disordered" evidence="13">
    <location>
        <begin position="1"/>
        <end position="23"/>
    </location>
</feature>
<dbReference type="CDD" id="cd22582">
    <property type="entry name" value="BRcat_RBR_unk"/>
    <property type="match status" value="1"/>
</dbReference>
<dbReference type="InterPro" id="IPR001841">
    <property type="entry name" value="Znf_RING"/>
</dbReference>
<dbReference type="Gene3D" id="3.30.40.10">
    <property type="entry name" value="Zinc/RING finger domain, C3HC4 (zinc finger)"/>
    <property type="match status" value="1"/>
</dbReference>
<dbReference type="GO" id="GO:0016567">
    <property type="term" value="P:protein ubiquitination"/>
    <property type="evidence" value="ECO:0007669"/>
    <property type="project" value="InterPro"/>
</dbReference>
<dbReference type="SUPFAM" id="SSF57850">
    <property type="entry name" value="RING/U-box"/>
    <property type="match status" value="2"/>
</dbReference>
<evidence type="ECO:0000256" key="13">
    <source>
        <dbReference type="SAM" id="MobiDB-lite"/>
    </source>
</evidence>
<keyword evidence="8" id="KW-0677">Repeat</keyword>
<evidence type="ECO:0000313" key="17">
    <source>
        <dbReference type="EMBL" id="KAK1629491.1"/>
    </source>
</evidence>
<organism evidence="16 18">
    <name type="scientific">Lolium multiflorum</name>
    <name type="common">Italian ryegrass</name>
    <name type="synonym">Lolium perenne subsp. multiflorum</name>
    <dbReference type="NCBI Taxonomy" id="4521"/>
    <lineage>
        <taxon>Eukaryota</taxon>
        <taxon>Viridiplantae</taxon>
        <taxon>Streptophyta</taxon>
        <taxon>Embryophyta</taxon>
        <taxon>Tracheophyta</taxon>
        <taxon>Spermatophyta</taxon>
        <taxon>Magnoliopsida</taxon>
        <taxon>Liliopsida</taxon>
        <taxon>Poales</taxon>
        <taxon>Poaceae</taxon>
        <taxon>BOP clade</taxon>
        <taxon>Pooideae</taxon>
        <taxon>Poodae</taxon>
        <taxon>Poeae</taxon>
        <taxon>Poeae Chloroplast Group 2 (Poeae type)</taxon>
        <taxon>Loliodinae</taxon>
        <taxon>Loliinae</taxon>
        <taxon>Lolium</taxon>
    </lineage>
</organism>
<evidence type="ECO:0000256" key="3">
    <source>
        <dbReference type="ARBA" id="ARBA00003976"/>
    </source>
</evidence>
<dbReference type="InterPro" id="IPR002867">
    <property type="entry name" value="IBR_dom"/>
</dbReference>
<feature type="compositionally biased region" description="Low complexity" evidence="13">
    <location>
        <begin position="1"/>
        <end position="12"/>
    </location>
</feature>
<keyword evidence="11" id="KW-0862">Zinc</keyword>
<feature type="domain" description="RING-type" evidence="14">
    <location>
        <begin position="257"/>
        <end position="301"/>
    </location>
</feature>
<evidence type="ECO:0000256" key="9">
    <source>
        <dbReference type="ARBA" id="ARBA00022771"/>
    </source>
</evidence>
<dbReference type="Pfam" id="PF01485">
    <property type="entry name" value="IBR"/>
    <property type="match status" value="2"/>
</dbReference>
<sequence length="584" mass="64835">MASSAASSSSQPAPAPAPPQPSDASIALAVHAADLARAEEDHRLASACRVYHARAAASACVAAHDAAFARELARVPEDRWAHDGDNIERPLDLGATKPLFRVLFKGMTSKEVVKPRDRDPGLAVLAVALCDSRGEVVLRIQKPVEGFAGGGRMMLELMALTEGLQAAVGLGIQSLTIVTDYRALHNHMLGIWRPQQKKLVDMIDQVESLQKKFKQCEISLVERGKIDYVMKLARDSLISQIAKAVAVTASKEKRETCAICLEDTDVSKIHAVEGCAHRFCFCCMKEHVKVKLLDGTLPACPQEGCTTKLTLEGSKIFLSPRLLDIMVQHIREGQIHPTQKIYCPYPKCSFLMSLSEMKQPMQESSSRHTVADAATLRKCGKCYRSFCINCKVPWHDRMTCYDYKIRYPQARPEDAKLQNLARQQLWRQCIKCKHMIELAEGCYHMTCVCGYEFCYTCGKEWKDKKATCTCALWDEHNIIRDDMEEEDDDDDDDYDSEDDDDEYYAGQGHYYGRANVHHHGVGAQNFYGNNNPARHQGGGGAQIYGNNNPGRHQGGGGAQIYGNNNPGRHQGGGGGARVFYNYNN</sequence>
<comment type="similarity">
    <text evidence="4">Belongs to the RBR family. Ariadne subfamily.</text>
</comment>
<dbReference type="PROSITE" id="PS50089">
    <property type="entry name" value="ZF_RING_2"/>
    <property type="match status" value="1"/>
</dbReference>
<dbReference type="GO" id="GO:0004523">
    <property type="term" value="F:RNA-DNA hybrid ribonuclease activity"/>
    <property type="evidence" value="ECO:0007669"/>
    <property type="project" value="InterPro"/>
</dbReference>
<dbReference type="EC" id="2.3.2.31" evidence="5"/>
<dbReference type="InterPro" id="IPR031127">
    <property type="entry name" value="E3_UB_ligase_RBR"/>
</dbReference>
<feature type="domain" description="RING-type" evidence="15">
    <location>
        <begin position="253"/>
        <end position="482"/>
    </location>
</feature>
<dbReference type="GO" id="GO:0003676">
    <property type="term" value="F:nucleic acid binding"/>
    <property type="evidence" value="ECO:0007669"/>
    <property type="project" value="InterPro"/>
</dbReference>
<evidence type="ECO:0000259" key="14">
    <source>
        <dbReference type="PROSITE" id="PS50089"/>
    </source>
</evidence>
<evidence type="ECO:0000313" key="16">
    <source>
        <dbReference type="EMBL" id="KAK1629489.1"/>
    </source>
</evidence>
<comment type="caution">
    <text evidence="16">The sequence shown here is derived from an EMBL/GenBank/DDBJ whole genome shotgun (WGS) entry which is preliminary data.</text>
</comment>
<keyword evidence="10" id="KW-0833">Ubl conjugation pathway</keyword>
<dbReference type="AlphaFoldDB" id="A0AAD8RRC9"/>
<evidence type="ECO:0000256" key="6">
    <source>
        <dbReference type="ARBA" id="ARBA00022679"/>
    </source>
</evidence>
<dbReference type="InterPro" id="IPR044066">
    <property type="entry name" value="TRIAD_supradom"/>
</dbReference>
<name>A0AAD8RRC9_LOLMU</name>
<dbReference type="Gene3D" id="3.30.420.10">
    <property type="entry name" value="Ribonuclease H-like superfamily/Ribonuclease H"/>
    <property type="match status" value="1"/>
</dbReference>
<gene>
    <name evidence="16" type="ORF">QYE76_003804</name>
    <name evidence="17" type="ORF">QYE76_003806</name>
</gene>
<dbReference type="FunFam" id="1.20.120.1750:FF:000019">
    <property type="entry name" value="RBR-type E3 ubiquitin transferase"/>
    <property type="match status" value="1"/>
</dbReference>
<dbReference type="InterPro" id="IPR017907">
    <property type="entry name" value="Znf_RING_CS"/>
</dbReference>
<dbReference type="Gene3D" id="1.20.120.1750">
    <property type="match status" value="1"/>
</dbReference>
<dbReference type="EMBL" id="JAUUTY010000005">
    <property type="protein sequence ID" value="KAK1629489.1"/>
    <property type="molecule type" value="Genomic_DNA"/>
</dbReference>
<evidence type="ECO:0000313" key="18">
    <source>
        <dbReference type="Proteomes" id="UP001231189"/>
    </source>
</evidence>
<evidence type="ECO:0000256" key="10">
    <source>
        <dbReference type="ARBA" id="ARBA00022786"/>
    </source>
</evidence>
<dbReference type="GO" id="GO:0061630">
    <property type="term" value="F:ubiquitin protein ligase activity"/>
    <property type="evidence" value="ECO:0007669"/>
    <property type="project" value="UniProtKB-EC"/>
</dbReference>
<feature type="compositionally biased region" description="Acidic residues" evidence="13">
    <location>
        <begin position="482"/>
        <end position="500"/>
    </location>
</feature>
<evidence type="ECO:0000256" key="8">
    <source>
        <dbReference type="ARBA" id="ARBA00022737"/>
    </source>
</evidence>
<dbReference type="FunFam" id="3.30.420.10:FF:000154">
    <property type="entry name" value="RBR-type E3 ubiquitin transferase"/>
    <property type="match status" value="1"/>
</dbReference>